<evidence type="ECO:0000256" key="3">
    <source>
        <dbReference type="ARBA" id="ARBA00023163"/>
    </source>
</evidence>
<evidence type="ECO:0000259" key="5">
    <source>
        <dbReference type="PROSITE" id="PS50977"/>
    </source>
</evidence>
<evidence type="ECO:0000256" key="2">
    <source>
        <dbReference type="ARBA" id="ARBA00023125"/>
    </source>
</evidence>
<dbReference type="Proteomes" id="UP001501570">
    <property type="component" value="Unassembled WGS sequence"/>
</dbReference>
<organism evidence="6 7">
    <name type="scientific">Rugosimonospora acidiphila</name>
    <dbReference type="NCBI Taxonomy" id="556531"/>
    <lineage>
        <taxon>Bacteria</taxon>
        <taxon>Bacillati</taxon>
        <taxon>Actinomycetota</taxon>
        <taxon>Actinomycetes</taxon>
        <taxon>Micromonosporales</taxon>
        <taxon>Micromonosporaceae</taxon>
        <taxon>Rugosimonospora</taxon>
    </lineage>
</organism>
<sequence>MGTRDTILDAAMHVMRTRGLNNATTKEIARAAGFSEATLYKHFEDKEDLFVELLRGRVPPFLPVMKALIGRVGRDTVRENLAEMLRAAVDFYLDSFPVFAATFAEPRLLARHREALAQGNLGPHRAVEGLAEYLRKEQALGRVAAEADPAAVAAMLLGACFQYAFLAHFAGREPDPADATAYSESIADSALRALGLTAG</sequence>
<keyword evidence="7" id="KW-1185">Reference proteome</keyword>
<keyword evidence="1" id="KW-0805">Transcription regulation</keyword>
<reference evidence="7" key="1">
    <citation type="journal article" date="2019" name="Int. J. Syst. Evol. Microbiol.">
        <title>The Global Catalogue of Microorganisms (GCM) 10K type strain sequencing project: providing services to taxonomists for standard genome sequencing and annotation.</title>
        <authorList>
            <consortium name="The Broad Institute Genomics Platform"/>
            <consortium name="The Broad Institute Genome Sequencing Center for Infectious Disease"/>
            <person name="Wu L."/>
            <person name="Ma J."/>
        </authorList>
    </citation>
    <scope>NUCLEOTIDE SEQUENCE [LARGE SCALE GENOMIC DNA]</scope>
    <source>
        <strain evidence="7">JCM 18304</strain>
    </source>
</reference>
<dbReference type="PANTHER" id="PTHR30055:SF238">
    <property type="entry name" value="MYCOFACTOCIN BIOSYNTHESIS TRANSCRIPTIONAL REGULATOR MFTR-RELATED"/>
    <property type="match status" value="1"/>
</dbReference>
<evidence type="ECO:0000256" key="4">
    <source>
        <dbReference type="PROSITE-ProRule" id="PRU00335"/>
    </source>
</evidence>
<dbReference type="RefSeq" id="WP_345627626.1">
    <property type="nucleotide sequence ID" value="NZ_BAABJQ010000004.1"/>
</dbReference>
<dbReference type="InterPro" id="IPR009057">
    <property type="entry name" value="Homeodomain-like_sf"/>
</dbReference>
<dbReference type="SUPFAM" id="SSF46689">
    <property type="entry name" value="Homeodomain-like"/>
    <property type="match status" value="1"/>
</dbReference>
<dbReference type="PRINTS" id="PR00455">
    <property type="entry name" value="HTHTETR"/>
</dbReference>
<evidence type="ECO:0000256" key="1">
    <source>
        <dbReference type="ARBA" id="ARBA00023015"/>
    </source>
</evidence>
<dbReference type="Gene3D" id="1.10.357.10">
    <property type="entry name" value="Tetracycline Repressor, domain 2"/>
    <property type="match status" value="1"/>
</dbReference>
<dbReference type="EMBL" id="BAABJQ010000004">
    <property type="protein sequence ID" value="GAA5181594.1"/>
    <property type="molecule type" value="Genomic_DNA"/>
</dbReference>
<dbReference type="InterPro" id="IPR001647">
    <property type="entry name" value="HTH_TetR"/>
</dbReference>
<feature type="domain" description="HTH tetR-type" evidence="5">
    <location>
        <begin position="1"/>
        <end position="61"/>
    </location>
</feature>
<dbReference type="InterPro" id="IPR050109">
    <property type="entry name" value="HTH-type_TetR-like_transc_reg"/>
</dbReference>
<name>A0ABP9RMR6_9ACTN</name>
<evidence type="ECO:0000313" key="6">
    <source>
        <dbReference type="EMBL" id="GAA5181594.1"/>
    </source>
</evidence>
<dbReference type="InterPro" id="IPR036271">
    <property type="entry name" value="Tet_transcr_reg_TetR-rel_C_sf"/>
</dbReference>
<accession>A0ABP9RMR6</accession>
<feature type="DNA-binding region" description="H-T-H motif" evidence="4">
    <location>
        <begin position="24"/>
        <end position="43"/>
    </location>
</feature>
<dbReference type="Pfam" id="PF00440">
    <property type="entry name" value="TetR_N"/>
    <property type="match status" value="1"/>
</dbReference>
<gene>
    <name evidence="6" type="ORF">GCM10023322_16630</name>
</gene>
<evidence type="ECO:0000313" key="7">
    <source>
        <dbReference type="Proteomes" id="UP001501570"/>
    </source>
</evidence>
<keyword evidence="2 4" id="KW-0238">DNA-binding</keyword>
<keyword evidence="3" id="KW-0804">Transcription</keyword>
<dbReference type="PANTHER" id="PTHR30055">
    <property type="entry name" value="HTH-TYPE TRANSCRIPTIONAL REGULATOR RUTR"/>
    <property type="match status" value="1"/>
</dbReference>
<dbReference type="SUPFAM" id="SSF48498">
    <property type="entry name" value="Tetracyclin repressor-like, C-terminal domain"/>
    <property type="match status" value="1"/>
</dbReference>
<comment type="caution">
    <text evidence="6">The sequence shown here is derived from an EMBL/GenBank/DDBJ whole genome shotgun (WGS) entry which is preliminary data.</text>
</comment>
<protein>
    <submittedName>
        <fullName evidence="6">TetR/AcrR family transcriptional regulator</fullName>
    </submittedName>
</protein>
<dbReference type="PROSITE" id="PS50977">
    <property type="entry name" value="HTH_TETR_2"/>
    <property type="match status" value="1"/>
</dbReference>
<proteinExistence type="predicted"/>